<dbReference type="OMA" id="FKKNDGW"/>
<dbReference type="GO" id="GO:0052905">
    <property type="term" value="F:tRNA (guanosine(9)-N1)-methyltransferase activity"/>
    <property type="evidence" value="ECO:0007669"/>
    <property type="project" value="UniProtKB-EC"/>
</dbReference>
<feature type="compositionally biased region" description="Polar residues" evidence="7">
    <location>
        <begin position="16"/>
        <end position="25"/>
    </location>
</feature>
<reference evidence="9 10" key="1">
    <citation type="journal article" date="2013" name="Genome Biol.">
        <title>Genome of Acanthamoeba castellanii highlights extensive lateral gene transfer and early evolution of tyrosine kinase signaling.</title>
        <authorList>
            <person name="Clarke M."/>
            <person name="Lohan A.J."/>
            <person name="Liu B."/>
            <person name="Lagkouvardos I."/>
            <person name="Roy S."/>
            <person name="Zafar N."/>
            <person name="Bertelli C."/>
            <person name="Schilde C."/>
            <person name="Kianianmomeni A."/>
            <person name="Burglin T.R."/>
            <person name="Frech C."/>
            <person name="Turcotte B."/>
            <person name="Kopec K.O."/>
            <person name="Synnott J.M."/>
            <person name="Choo C."/>
            <person name="Paponov I."/>
            <person name="Finkler A."/>
            <person name="Soon Heng Tan C."/>
            <person name="Hutchins A.P."/>
            <person name="Weinmeier T."/>
            <person name="Rattei T."/>
            <person name="Chu J.S."/>
            <person name="Gimenez G."/>
            <person name="Irimia M."/>
            <person name="Rigden D.J."/>
            <person name="Fitzpatrick D.A."/>
            <person name="Lorenzo-Morales J."/>
            <person name="Bateman A."/>
            <person name="Chiu C.H."/>
            <person name="Tang P."/>
            <person name="Hegemann P."/>
            <person name="Fromm H."/>
            <person name="Raoult D."/>
            <person name="Greub G."/>
            <person name="Miranda-Saavedra D."/>
            <person name="Chen N."/>
            <person name="Nash P."/>
            <person name="Ginger M.L."/>
            <person name="Horn M."/>
            <person name="Schaap P."/>
            <person name="Caler L."/>
            <person name="Loftus B."/>
        </authorList>
    </citation>
    <scope>NUCLEOTIDE SEQUENCE [LARGE SCALE GENOMIC DNA]</scope>
    <source>
        <strain evidence="9 10">Neff</strain>
    </source>
</reference>
<evidence type="ECO:0000259" key="8">
    <source>
        <dbReference type="PROSITE" id="PS51675"/>
    </source>
</evidence>
<dbReference type="PANTHER" id="PTHR13563">
    <property type="entry name" value="TRNA (GUANINE-9-) METHYLTRANSFERASE"/>
    <property type="match status" value="1"/>
</dbReference>
<evidence type="ECO:0000256" key="7">
    <source>
        <dbReference type="SAM" id="MobiDB-lite"/>
    </source>
</evidence>
<dbReference type="KEGG" id="acan:ACA1_262550"/>
<dbReference type="InterPro" id="IPR038459">
    <property type="entry name" value="MT_TRM10-typ_sf"/>
</dbReference>
<proteinExistence type="predicted"/>
<evidence type="ECO:0000256" key="6">
    <source>
        <dbReference type="PIRSR" id="PIRSR016323-1"/>
    </source>
</evidence>
<dbReference type="FunFam" id="3.40.1280.30:FF:000001">
    <property type="entry name" value="tRNA methyltransferase 10 homolog A"/>
    <property type="match status" value="1"/>
</dbReference>
<dbReference type="GO" id="GO:0005634">
    <property type="term" value="C:nucleus"/>
    <property type="evidence" value="ECO:0007669"/>
    <property type="project" value="TreeGrafter"/>
</dbReference>
<dbReference type="STRING" id="1257118.L8H1W3"/>
<keyword evidence="10" id="KW-1185">Reference proteome</keyword>
<evidence type="ECO:0000313" key="10">
    <source>
        <dbReference type="Proteomes" id="UP000011083"/>
    </source>
</evidence>
<gene>
    <name evidence="9" type="ORF">ACA1_262550</name>
</gene>
<dbReference type="EMBL" id="KB007933">
    <property type="protein sequence ID" value="ELR19197.1"/>
    <property type="molecule type" value="Genomic_DNA"/>
</dbReference>
<evidence type="ECO:0000256" key="3">
    <source>
        <dbReference type="ARBA" id="ARBA00022679"/>
    </source>
</evidence>
<evidence type="ECO:0000256" key="1">
    <source>
        <dbReference type="ARBA" id="ARBA00012797"/>
    </source>
</evidence>
<dbReference type="InterPro" id="IPR016653">
    <property type="entry name" value="TRM10/TRM10A"/>
</dbReference>
<dbReference type="CDD" id="cd18101">
    <property type="entry name" value="Trm10euk_A"/>
    <property type="match status" value="1"/>
</dbReference>
<evidence type="ECO:0000256" key="2">
    <source>
        <dbReference type="ARBA" id="ARBA00022603"/>
    </source>
</evidence>
<protein>
    <recommendedName>
        <fullName evidence="1">tRNA (guanine(9)-N(1))-methyltransferase</fullName>
        <ecNumber evidence="1">2.1.1.221</ecNumber>
    </recommendedName>
</protein>
<keyword evidence="2 9" id="KW-0489">Methyltransferase</keyword>
<dbReference type="InterPro" id="IPR007356">
    <property type="entry name" value="tRNA_m1G_MeTrfase_euk"/>
</dbReference>
<dbReference type="AlphaFoldDB" id="L8H1W3"/>
<feature type="compositionally biased region" description="Low complexity" evidence="7">
    <location>
        <begin position="53"/>
        <end position="69"/>
    </location>
</feature>
<feature type="active site" description="Proton acceptor" evidence="6">
    <location>
        <position position="259"/>
    </location>
</feature>
<dbReference type="GO" id="GO:0002939">
    <property type="term" value="P:tRNA N1-guanine methylation"/>
    <property type="evidence" value="ECO:0007669"/>
    <property type="project" value="TreeGrafter"/>
</dbReference>
<dbReference type="PIRSF" id="PIRSF016323">
    <property type="entry name" value="tRNA_m1G_mtfrase_met"/>
    <property type="match status" value="1"/>
</dbReference>
<dbReference type="GO" id="GO:0000049">
    <property type="term" value="F:tRNA binding"/>
    <property type="evidence" value="ECO:0007669"/>
    <property type="project" value="TreeGrafter"/>
</dbReference>
<dbReference type="OrthoDB" id="278300at2759"/>
<comment type="catalytic activity">
    <reaction evidence="5">
        <text>guanosine(9) in tRNA + S-adenosyl-L-methionine = N(1)-methylguanosine(9) in tRNA + S-adenosyl-L-homocysteine + H(+)</text>
        <dbReference type="Rhea" id="RHEA:43156"/>
        <dbReference type="Rhea" id="RHEA-COMP:10367"/>
        <dbReference type="Rhea" id="RHEA-COMP:10368"/>
        <dbReference type="ChEBI" id="CHEBI:15378"/>
        <dbReference type="ChEBI" id="CHEBI:57856"/>
        <dbReference type="ChEBI" id="CHEBI:59789"/>
        <dbReference type="ChEBI" id="CHEBI:73542"/>
        <dbReference type="ChEBI" id="CHEBI:74269"/>
        <dbReference type="EC" id="2.1.1.221"/>
    </reaction>
</comment>
<keyword evidence="3 9" id="KW-0808">Transferase</keyword>
<feature type="compositionally biased region" description="Basic residues" evidence="7">
    <location>
        <begin position="96"/>
        <end position="111"/>
    </location>
</feature>
<feature type="region of interest" description="Disordered" evidence="7">
    <location>
        <begin position="1"/>
        <end position="134"/>
    </location>
</feature>
<name>L8H1W3_ACACF</name>
<dbReference type="PROSITE" id="PS51675">
    <property type="entry name" value="SAM_MT_TRM10"/>
    <property type="match status" value="1"/>
</dbReference>
<feature type="domain" description="SAM-dependent MTase TRM10-type" evidence="8">
    <location>
        <begin position="137"/>
        <end position="325"/>
    </location>
</feature>
<dbReference type="InterPro" id="IPR028564">
    <property type="entry name" value="MT_TRM10-typ"/>
</dbReference>
<evidence type="ECO:0000313" key="9">
    <source>
        <dbReference type="EMBL" id="ELR19197.1"/>
    </source>
</evidence>
<organism evidence="9 10">
    <name type="scientific">Acanthamoeba castellanii (strain ATCC 30010 / Neff)</name>
    <dbReference type="NCBI Taxonomy" id="1257118"/>
    <lineage>
        <taxon>Eukaryota</taxon>
        <taxon>Amoebozoa</taxon>
        <taxon>Discosea</taxon>
        <taxon>Longamoebia</taxon>
        <taxon>Centramoebida</taxon>
        <taxon>Acanthamoebidae</taxon>
        <taxon>Acanthamoeba</taxon>
    </lineage>
</organism>
<feature type="compositionally biased region" description="Low complexity" evidence="7">
    <location>
        <begin position="1"/>
        <end position="13"/>
    </location>
</feature>
<dbReference type="VEuPathDB" id="AmoebaDB:ACA1_262550"/>
<dbReference type="RefSeq" id="XP_004341282.1">
    <property type="nucleotide sequence ID" value="XM_004341234.1"/>
</dbReference>
<keyword evidence="4" id="KW-0949">S-adenosyl-L-methionine</keyword>
<evidence type="ECO:0000256" key="5">
    <source>
        <dbReference type="ARBA" id="ARBA00048434"/>
    </source>
</evidence>
<sequence length="325" mass="36315">MEVEAENVAGAEVQLPETNEGTAANTRKRKATSEADESQGAPSESPSAEDAEGGAAAAQAAEGAKPSAEPGQQGATDQPLSKKAMKRLKKAEEMKVKRKFQRAQRKERQKKAKEEAKARGPRVLAEGEDPPMSKWKQKKKLTRERVTLPQRVVIDCSFDSQMTDREVVSLVNQLARCYSCNNGSTHCLQFHLTSFGGKTEERLKTVLSGFENWRNITVDPRGYMDVFKKEELVYLTAESPNVIQTLEDDKVYIIGGLVDHNRLKGITYKIAQEQGIATAQLPIGEYLQMASRKVLTVNHVFEILLKFKLNNDWEKTLLEVVPKRK</sequence>
<dbReference type="Proteomes" id="UP000011083">
    <property type="component" value="Unassembled WGS sequence"/>
</dbReference>
<dbReference type="GeneID" id="14920377"/>
<evidence type="ECO:0000256" key="4">
    <source>
        <dbReference type="ARBA" id="ARBA00022691"/>
    </source>
</evidence>
<feature type="non-terminal residue" evidence="9">
    <location>
        <position position="325"/>
    </location>
</feature>
<dbReference type="EC" id="2.1.1.221" evidence="1"/>
<accession>L8H1W3</accession>
<dbReference type="Gene3D" id="3.40.1280.30">
    <property type="match status" value="1"/>
</dbReference>
<dbReference type="PANTHER" id="PTHR13563:SF13">
    <property type="entry name" value="TRNA METHYLTRANSFERASE 10 HOMOLOG A"/>
    <property type="match status" value="1"/>
</dbReference>